<dbReference type="AlphaFoldDB" id="A0A8T2Q490"/>
<sequence>MLDGNVGKKPLHVVHLPTFICCCRRSISRSERGKDSFCIGGCSLQKKRNDGKERSRMERISVQFTKGVPY</sequence>
<protein>
    <submittedName>
        <fullName evidence="1">Uncharacterized protein</fullName>
    </submittedName>
</protein>
<evidence type="ECO:0000313" key="2">
    <source>
        <dbReference type="Proteomes" id="UP000825935"/>
    </source>
</evidence>
<comment type="caution">
    <text evidence="1">The sequence shown here is derived from an EMBL/GenBank/DDBJ whole genome shotgun (WGS) entry which is preliminary data.</text>
</comment>
<organism evidence="1 2">
    <name type="scientific">Ceratopteris richardii</name>
    <name type="common">Triangle waterfern</name>
    <dbReference type="NCBI Taxonomy" id="49495"/>
    <lineage>
        <taxon>Eukaryota</taxon>
        <taxon>Viridiplantae</taxon>
        <taxon>Streptophyta</taxon>
        <taxon>Embryophyta</taxon>
        <taxon>Tracheophyta</taxon>
        <taxon>Polypodiopsida</taxon>
        <taxon>Polypodiidae</taxon>
        <taxon>Polypodiales</taxon>
        <taxon>Pteridineae</taxon>
        <taxon>Pteridaceae</taxon>
        <taxon>Parkerioideae</taxon>
        <taxon>Ceratopteris</taxon>
    </lineage>
</organism>
<evidence type="ECO:0000313" key="1">
    <source>
        <dbReference type="EMBL" id="KAH7278201.1"/>
    </source>
</evidence>
<dbReference type="Proteomes" id="UP000825935">
    <property type="component" value="Chromosome 38"/>
</dbReference>
<keyword evidence="2" id="KW-1185">Reference proteome</keyword>
<reference evidence="1" key="1">
    <citation type="submission" date="2021-08" db="EMBL/GenBank/DDBJ databases">
        <title>WGS assembly of Ceratopteris richardii.</title>
        <authorList>
            <person name="Marchant D.B."/>
            <person name="Chen G."/>
            <person name="Jenkins J."/>
            <person name="Shu S."/>
            <person name="Leebens-Mack J."/>
            <person name="Grimwood J."/>
            <person name="Schmutz J."/>
            <person name="Soltis P."/>
            <person name="Soltis D."/>
            <person name="Chen Z.-H."/>
        </authorList>
    </citation>
    <scope>NUCLEOTIDE SEQUENCE</scope>
    <source>
        <strain evidence="1">Whitten #5841</strain>
        <tissue evidence="1">Leaf</tissue>
    </source>
</reference>
<name>A0A8T2Q490_CERRI</name>
<dbReference type="EMBL" id="CM035443">
    <property type="protein sequence ID" value="KAH7278201.1"/>
    <property type="molecule type" value="Genomic_DNA"/>
</dbReference>
<proteinExistence type="predicted"/>
<gene>
    <name evidence="1" type="ORF">KP509_38G029300</name>
</gene>
<accession>A0A8T2Q490</accession>